<keyword evidence="2" id="KW-1185">Reference proteome</keyword>
<reference evidence="2" key="1">
    <citation type="submission" date="2018-12" db="EMBL/GenBank/DDBJ databases">
        <title>Tengunoibacter tsumagoiensis gen. nov., sp. nov., Dictyobacter kobayashii sp. nov., D. alpinus sp. nov., and D. joshuensis sp. nov. and description of Dictyobacteraceae fam. nov. within the order Ktedonobacterales isolated from Tengu-no-mugimeshi.</title>
        <authorList>
            <person name="Wang C.M."/>
            <person name="Zheng Y."/>
            <person name="Sakai Y."/>
            <person name="Toyoda A."/>
            <person name="Minakuchi Y."/>
            <person name="Abe K."/>
            <person name="Yokota A."/>
            <person name="Yabe S."/>
        </authorList>
    </citation>
    <scope>NUCLEOTIDE SEQUENCE [LARGE SCALE GENOMIC DNA]</scope>
    <source>
        <strain evidence="2">Uno11</strain>
    </source>
</reference>
<proteinExistence type="predicted"/>
<dbReference type="EMBL" id="BIFS01000001">
    <property type="protein sequence ID" value="GCE18864.1"/>
    <property type="molecule type" value="Genomic_DNA"/>
</dbReference>
<evidence type="ECO:0000313" key="2">
    <source>
        <dbReference type="Proteomes" id="UP000287188"/>
    </source>
</evidence>
<dbReference type="Proteomes" id="UP000287188">
    <property type="component" value="Unassembled WGS sequence"/>
</dbReference>
<evidence type="ECO:0000313" key="1">
    <source>
        <dbReference type="EMBL" id="GCE18864.1"/>
    </source>
</evidence>
<comment type="caution">
    <text evidence="1">The sequence shown here is derived from an EMBL/GenBank/DDBJ whole genome shotgun (WGS) entry which is preliminary data.</text>
</comment>
<sequence>MFYQATVYRNVDNGFYSKIAAPLTHAKRHTPLYMKCTEEDEYCQLYFSIKIFDHQYNDTYGLKLRINFLEGKYSELIGDDSPYVLDTTGKDYSIAIYSFLD</sequence>
<dbReference type="AlphaFoldDB" id="A0A402AII7"/>
<gene>
    <name evidence="1" type="ORF">KDK_26640</name>
</gene>
<protein>
    <submittedName>
        <fullName evidence="1">Uncharacterized protein</fullName>
    </submittedName>
</protein>
<accession>A0A402AII7</accession>
<name>A0A402AII7_9CHLR</name>
<organism evidence="1 2">
    <name type="scientific">Dictyobacter kobayashii</name>
    <dbReference type="NCBI Taxonomy" id="2014872"/>
    <lineage>
        <taxon>Bacteria</taxon>
        <taxon>Bacillati</taxon>
        <taxon>Chloroflexota</taxon>
        <taxon>Ktedonobacteria</taxon>
        <taxon>Ktedonobacterales</taxon>
        <taxon>Dictyobacteraceae</taxon>
        <taxon>Dictyobacter</taxon>
    </lineage>
</organism>